<dbReference type="InterPro" id="IPR013103">
    <property type="entry name" value="RVT_2"/>
</dbReference>
<accession>A0A151T8J9</accession>
<organism evidence="2 3">
    <name type="scientific">Cajanus cajan</name>
    <name type="common">Pigeon pea</name>
    <name type="synonym">Cajanus indicus</name>
    <dbReference type="NCBI Taxonomy" id="3821"/>
    <lineage>
        <taxon>Eukaryota</taxon>
        <taxon>Viridiplantae</taxon>
        <taxon>Streptophyta</taxon>
        <taxon>Embryophyta</taxon>
        <taxon>Tracheophyta</taxon>
        <taxon>Spermatophyta</taxon>
        <taxon>Magnoliopsida</taxon>
        <taxon>eudicotyledons</taxon>
        <taxon>Gunneridae</taxon>
        <taxon>Pentapetalae</taxon>
        <taxon>rosids</taxon>
        <taxon>fabids</taxon>
        <taxon>Fabales</taxon>
        <taxon>Fabaceae</taxon>
        <taxon>Papilionoideae</taxon>
        <taxon>50 kb inversion clade</taxon>
        <taxon>NPAAA clade</taxon>
        <taxon>indigoferoid/millettioid clade</taxon>
        <taxon>Phaseoleae</taxon>
        <taxon>Cajanus</taxon>
    </lineage>
</organism>
<keyword evidence="3" id="KW-1185">Reference proteome</keyword>
<evidence type="ECO:0000313" key="3">
    <source>
        <dbReference type="Proteomes" id="UP000075243"/>
    </source>
</evidence>
<evidence type="ECO:0000313" key="2">
    <source>
        <dbReference type="EMBL" id="KYP63389.1"/>
    </source>
</evidence>
<dbReference type="Pfam" id="PF07727">
    <property type="entry name" value="RVT_2"/>
    <property type="match status" value="1"/>
</dbReference>
<feature type="domain" description="Reverse transcriptase Ty1/copia-type" evidence="1">
    <location>
        <begin position="3"/>
        <end position="75"/>
    </location>
</feature>
<gene>
    <name evidence="2" type="ORF">KK1_017958</name>
</gene>
<dbReference type="Proteomes" id="UP000075243">
    <property type="component" value="Chromosome 7"/>
</dbReference>
<protein>
    <submittedName>
        <fullName evidence="2">Retrovirus-related Pol polyprotein from transposon TNT 1-94</fullName>
    </submittedName>
</protein>
<dbReference type="AlphaFoldDB" id="A0A151T8J9"/>
<name>A0A151T8J9_CAJCA</name>
<evidence type="ECO:0000259" key="1">
    <source>
        <dbReference type="Pfam" id="PF07727"/>
    </source>
</evidence>
<reference evidence="2 3" key="1">
    <citation type="journal article" date="2012" name="Nat. Biotechnol.">
        <title>Draft genome sequence of pigeonpea (Cajanus cajan), an orphan legume crop of resource-poor farmers.</title>
        <authorList>
            <person name="Varshney R.K."/>
            <person name="Chen W."/>
            <person name="Li Y."/>
            <person name="Bharti A.K."/>
            <person name="Saxena R.K."/>
            <person name="Schlueter J.A."/>
            <person name="Donoghue M.T."/>
            <person name="Azam S."/>
            <person name="Fan G."/>
            <person name="Whaley A.M."/>
            <person name="Farmer A.D."/>
            <person name="Sheridan J."/>
            <person name="Iwata A."/>
            <person name="Tuteja R."/>
            <person name="Penmetsa R.V."/>
            <person name="Wu W."/>
            <person name="Upadhyaya H.D."/>
            <person name="Yang S.P."/>
            <person name="Shah T."/>
            <person name="Saxena K.B."/>
            <person name="Michael T."/>
            <person name="McCombie W.R."/>
            <person name="Yang B."/>
            <person name="Zhang G."/>
            <person name="Yang H."/>
            <person name="Wang J."/>
            <person name="Spillane C."/>
            <person name="Cook D.R."/>
            <person name="May G.D."/>
            <person name="Xu X."/>
            <person name="Jackson S.A."/>
        </authorList>
    </citation>
    <scope>NUCLEOTIDE SEQUENCE [LARGE SCALE GENOMIC DNA]</scope>
    <source>
        <strain evidence="3">cv. Asha</strain>
    </source>
</reference>
<sequence>MCKQGYKKITFNHCVFVRKFYNDDFIILLLYVDEMLIARKYVSKIDWLKRQLGESFAIKDMGVAKQIFGIIIMRDRKEKKH</sequence>
<proteinExistence type="predicted"/>
<dbReference type="Gramene" id="C.cajan_17445.t">
    <property type="protein sequence ID" value="C.cajan_17445.t.cds1"/>
    <property type="gene ID" value="C.cajan_17445"/>
</dbReference>
<dbReference type="EMBL" id="CM003609">
    <property type="protein sequence ID" value="KYP63389.1"/>
    <property type="molecule type" value="Genomic_DNA"/>
</dbReference>